<accession>A0A1Q8CVN1</accession>
<organism evidence="4 5">
    <name type="scientific">Actinophytocola xanthii</name>
    <dbReference type="NCBI Taxonomy" id="1912961"/>
    <lineage>
        <taxon>Bacteria</taxon>
        <taxon>Bacillati</taxon>
        <taxon>Actinomycetota</taxon>
        <taxon>Actinomycetes</taxon>
        <taxon>Pseudonocardiales</taxon>
        <taxon>Pseudonocardiaceae</taxon>
    </lineage>
</organism>
<dbReference type="PANTHER" id="PTHR43877:SF2">
    <property type="entry name" value="AMINOALKYLPHOSPHONATE N-ACETYLTRANSFERASE-RELATED"/>
    <property type="match status" value="1"/>
</dbReference>
<protein>
    <submittedName>
        <fullName evidence="4">GNAT family N-acetyltransferase</fullName>
    </submittedName>
</protein>
<dbReference type="OrthoDB" id="9814648at2"/>
<dbReference type="PROSITE" id="PS51186">
    <property type="entry name" value="GNAT"/>
    <property type="match status" value="1"/>
</dbReference>
<dbReference type="InterPro" id="IPR016181">
    <property type="entry name" value="Acyl_CoA_acyltransferase"/>
</dbReference>
<keyword evidence="5" id="KW-1185">Reference proteome</keyword>
<keyword evidence="2" id="KW-0012">Acyltransferase</keyword>
<reference evidence="4 5" key="1">
    <citation type="submission" date="2016-12" db="EMBL/GenBank/DDBJ databases">
        <title>The draft genome sequence of Actinophytocola sp. 11-183.</title>
        <authorList>
            <person name="Wang W."/>
            <person name="Yuan L."/>
        </authorList>
    </citation>
    <scope>NUCLEOTIDE SEQUENCE [LARGE SCALE GENOMIC DNA]</scope>
    <source>
        <strain evidence="4 5">11-183</strain>
    </source>
</reference>
<dbReference type="Gene3D" id="3.40.630.30">
    <property type="match status" value="1"/>
</dbReference>
<dbReference type="AlphaFoldDB" id="A0A1Q8CVN1"/>
<dbReference type="SUPFAM" id="SSF55729">
    <property type="entry name" value="Acyl-CoA N-acyltransferases (Nat)"/>
    <property type="match status" value="1"/>
</dbReference>
<feature type="domain" description="N-acetyltransferase" evidence="3">
    <location>
        <begin position="1"/>
        <end position="155"/>
    </location>
</feature>
<proteinExistence type="predicted"/>
<keyword evidence="1 4" id="KW-0808">Transferase</keyword>
<dbReference type="Proteomes" id="UP000185596">
    <property type="component" value="Unassembled WGS sequence"/>
</dbReference>
<gene>
    <name evidence="4" type="ORF">BU204_07305</name>
</gene>
<dbReference type="PANTHER" id="PTHR43877">
    <property type="entry name" value="AMINOALKYLPHOSPHONATE N-ACETYLTRANSFERASE-RELATED-RELATED"/>
    <property type="match status" value="1"/>
</dbReference>
<dbReference type="EMBL" id="MSIE01000008">
    <property type="protein sequence ID" value="OLF18413.1"/>
    <property type="molecule type" value="Genomic_DNA"/>
</dbReference>
<evidence type="ECO:0000256" key="2">
    <source>
        <dbReference type="ARBA" id="ARBA00023315"/>
    </source>
</evidence>
<comment type="caution">
    <text evidence="4">The sequence shown here is derived from an EMBL/GenBank/DDBJ whole genome shotgun (WGS) entry which is preliminary data.</text>
</comment>
<sequence length="158" mass="17955">MVTLVPVTAEHVSDLRRIGETPPVRARWGEFGPQWPFDETEVTCYTVLVAGTVRGFVQYGEENDPDYRHAAIDIFLDPEVHGRGIGRDTVRTVARHLLRDRGHHRLVIDPAADNEAAIRCYEAVGFRRVGIMRDYERNPDGSGWHDGVLMDLLVHDLR</sequence>
<evidence type="ECO:0000259" key="3">
    <source>
        <dbReference type="PROSITE" id="PS51186"/>
    </source>
</evidence>
<dbReference type="InterPro" id="IPR000182">
    <property type="entry name" value="GNAT_dom"/>
</dbReference>
<evidence type="ECO:0000256" key="1">
    <source>
        <dbReference type="ARBA" id="ARBA00022679"/>
    </source>
</evidence>
<dbReference type="InterPro" id="IPR050832">
    <property type="entry name" value="Bact_Acetyltransf"/>
</dbReference>
<dbReference type="GO" id="GO:0016747">
    <property type="term" value="F:acyltransferase activity, transferring groups other than amino-acyl groups"/>
    <property type="evidence" value="ECO:0007669"/>
    <property type="project" value="InterPro"/>
</dbReference>
<evidence type="ECO:0000313" key="4">
    <source>
        <dbReference type="EMBL" id="OLF18413.1"/>
    </source>
</evidence>
<dbReference type="STRING" id="1912961.BU204_07305"/>
<evidence type="ECO:0000313" key="5">
    <source>
        <dbReference type="Proteomes" id="UP000185596"/>
    </source>
</evidence>
<dbReference type="CDD" id="cd04301">
    <property type="entry name" value="NAT_SF"/>
    <property type="match status" value="1"/>
</dbReference>
<dbReference type="Pfam" id="PF00583">
    <property type="entry name" value="Acetyltransf_1"/>
    <property type="match status" value="1"/>
</dbReference>
<name>A0A1Q8CVN1_9PSEU</name>